<dbReference type="AlphaFoldDB" id="A0AAE1D6R2"/>
<proteinExistence type="predicted"/>
<name>A0AAE1D6R2_9GAST</name>
<dbReference type="EMBL" id="JAWDGP010005130">
    <property type="protein sequence ID" value="KAK3759377.1"/>
    <property type="molecule type" value="Genomic_DNA"/>
</dbReference>
<dbReference type="Proteomes" id="UP001283361">
    <property type="component" value="Unassembled WGS sequence"/>
</dbReference>
<comment type="caution">
    <text evidence="2">The sequence shown here is derived from an EMBL/GenBank/DDBJ whole genome shotgun (WGS) entry which is preliminary data.</text>
</comment>
<feature type="region of interest" description="Disordered" evidence="1">
    <location>
        <begin position="1"/>
        <end position="37"/>
    </location>
</feature>
<evidence type="ECO:0000313" key="3">
    <source>
        <dbReference type="Proteomes" id="UP001283361"/>
    </source>
</evidence>
<reference evidence="2" key="1">
    <citation type="journal article" date="2023" name="G3 (Bethesda)">
        <title>A reference genome for the long-term kleptoplast-retaining sea slug Elysia crispata morphotype clarki.</title>
        <authorList>
            <person name="Eastman K.E."/>
            <person name="Pendleton A.L."/>
            <person name="Shaikh M.A."/>
            <person name="Suttiyut T."/>
            <person name="Ogas R."/>
            <person name="Tomko P."/>
            <person name="Gavelis G."/>
            <person name="Widhalm J.R."/>
            <person name="Wisecaver J.H."/>
        </authorList>
    </citation>
    <scope>NUCLEOTIDE SEQUENCE</scope>
    <source>
        <strain evidence="2">ECLA1</strain>
    </source>
</reference>
<evidence type="ECO:0000256" key="1">
    <source>
        <dbReference type="SAM" id="MobiDB-lite"/>
    </source>
</evidence>
<organism evidence="2 3">
    <name type="scientific">Elysia crispata</name>
    <name type="common">lettuce slug</name>
    <dbReference type="NCBI Taxonomy" id="231223"/>
    <lineage>
        <taxon>Eukaryota</taxon>
        <taxon>Metazoa</taxon>
        <taxon>Spiralia</taxon>
        <taxon>Lophotrochozoa</taxon>
        <taxon>Mollusca</taxon>
        <taxon>Gastropoda</taxon>
        <taxon>Heterobranchia</taxon>
        <taxon>Euthyneura</taxon>
        <taxon>Panpulmonata</taxon>
        <taxon>Sacoglossa</taxon>
        <taxon>Placobranchoidea</taxon>
        <taxon>Plakobranchidae</taxon>
        <taxon>Elysia</taxon>
    </lineage>
</organism>
<accession>A0AAE1D6R2</accession>
<protein>
    <submittedName>
        <fullName evidence="2">Uncharacterized protein</fullName>
    </submittedName>
</protein>
<evidence type="ECO:0000313" key="2">
    <source>
        <dbReference type="EMBL" id="KAK3759377.1"/>
    </source>
</evidence>
<keyword evidence="3" id="KW-1185">Reference proteome</keyword>
<sequence>MVLTKSMANPEGMKPISRSSDGGKSRVDTPDGSSLKMSQLTVVQDTAQQSGNHQASKSSFGFFSGTTSMFGSWLSKFTEGERANISSKDLNAFAPTSF</sequence>
<gene>
    <name evidence="2" type="ORF">RRG08_023495</name>
</gene>